<sequence>MAHQQSPRSRSPAGSDIVIIRRDDISDYNPDNILPESSDTIGRIREWLWPTEYDLDSGEYRKQLAFHLKGTGEWLHRSENYRNWHESPEHGLLWIKGVPGSGKSVAAAAMIHNLSQEDVPVLYFFFRQIVDANHRPINLVRDWLDQILEYCPPLQATLSNYVDQSRSLDSISIDELWRLLKTALESIPRVYCIVDALDEMDDGNSDFITQLADLGCWRPSSVKVLLTSRPTANVEAAMRGAKFLDVRMEEKLVDVDISTYVRHYLAGTSLSENDQQLVKEAVPGRANGLFLYAKLAIKAFLEPGIDIHDTIRRLPLDLDDMYIDILQKHARRSGISEETQVTILQWVTHATRPLRLLELADMFNAVIESRRLTSLKENKDLVRAACGPLLEILPDETVSVVHHSLTEFLIGSSRTVKHPVFPILASSPTHYDLALVCLGYLCSGWLHDERVTLRNLTQDRSRINLHFPFAEYAIDNWHVHATKSSWSGLPEDPLSQQLKKFMSDENKRNNWLRLYSEDPNPRALVPAKGPKWGLRMVSEVNSLVFYGRDENQVSSLSDLHVAALCGLEAVIPKLIKPLGLDAINGEDTRGRTSLWWAASFGHTGVVQLLLESGASPSIPDISGYNALHAAAMKGAPQIIQLLLERGMDPLVPPNNRELAQHFPETTTALGYTASRGHVKSLEVILSSCNKYAKKRALRVALIRLQSHIVKRLLQEPDIDPNEKIDGETALFMAARAIDIESIKILVNAGADASIRCKTPNSPPDKQLPEEGSWSTALLQFCMKAGQIPRHRQVSHKPPSQDMNSFQGGLALLIRAGANANERDSEGRAPIHLTENPFALRLLLEAGADPNAESKDGRTALHNIPFDADVEHLQHLVKEGHADINKREHRDGMTPLLFAISNNTQFALPMLEYGSDCTVTDFRGNGPLHYAFSSYGRPEPSWSSRAHEEAHEKAHDRLLKLLEALLEAGADPKLTNSDGETPLHVLAAETRLYRNDCIQLLLDHGADIDARDSNGRTPLFYLVGRLVNVHEETANLMERLIKASASLTTRDNEGRNLLHEAIRGISHLDMAHRTLTLVYNYLIDAGVSPFVVDFKGNTLCHELVLAPSCTRSTGIASIFFSLFEKAGLEIDKPNFAGTTPLHLACSMRLDGEVAVNEHARECFEWLLEHLSDPNAADKQGLRAIHFAASTNDYTVDRLLRAGADPFATTNQGMNALHIASRCKRSNNLGLLLHWMSDLNPDAKKAAVNQKDIRQYTPLHYASRSGIVESVLFLLEAGADVNPTVDAPIGAMFSERPYPPVLQCVFFKIEIALWKPGPLYKILSDRERGVEDMFERVDALCRHNLIAGGYTVENTKRNYDEISSGPELSNFDPVHQVARYDEIIRALLAAGAKLYDEADRSSLHSAMMFAADKWDDYVTNLLWEFNEKVGGPAFPTPIPVVVALCRARRQAETALLSDRYLSRAKEITWRTIGQLLSDRQFSLIMRIYQAGADYTAVKSERRHADGHFSEGTPILQRFAEYGFYELLDTCCSPEEAAKFDDAQWRSEQAELSPDQTLEPLLVAACRRSTPNIEVLRVLIEKKGVDINASRRDGMTALHILAEGKHWWQVAQGIPYLISKGADLEVRDGQGRTPLFYSFGPWGAFRVAALKSLVEHGSDVNVVDSAGNGCLDKAAHNEELIRILVSHGTEIRPTAILSAVEHSQLEVLKILLSGSGTSRLVTSWKLSVQDAKGLDPDKSPVEADMLRRGHPLSIASNMSATRQGDEWLPVPKEMMRALLVAGFSPYDSLAVRVRENHLPNRPSLPVAMADNAWGRKEPEGEEIPYVESRYDFGRTPIMADRVIMHEVIRGRGFFEPILELQDLDLNFRDESGETLLLAACRRASGSAMHIDGVPLRQLIEKGADPMAVDNYGRNAIHHKLGSRSLNDDKLKALEDLEHAVPALINQTDAAGYRPLHYGLSLMTQGAYDQTSPDWLDYIISQDADMLATDALGNNALHYLASGLLGCLCYDEGDTRSTFERFLKLGLDINVRNNTGQTPLFFIAGSDGTEKRLDDVMSWLDDVGVDWKARDGKGRTILHEMAEERDDLFKAIMDRGVDPLVEDVDGRSALDLVAAYDNVNVLKLFDQVSKG</sequence>
<organism evidence="6 7">
    <name type="scientific">Fusarium torreyae</name>
    <dbReference type="NCBI Taxonomy" id="1237075"/>
    <lineage>
        <taxon>Eukaryota</taxon>
        <taxon>Fungi</taxon>
        <taxon>Dikarya</taxon>
        <taxon>Ascomycota</taxon>
        <taxon>Pezizomycotina</taxon>
        <taxon>Sordariomycetes</taxon>
        <taxon>Hypocreomycetidae</taxon>
        <taxon>Hypocreales</taxon>
        <taxon>Nectriaceae</taxon>
        <taxon>Fusarium</taxon>
    </lineage>
</organism>
<feature type="repeat" description="ANK" evidence="3">
    <location>
        <begin position="589"/>
        <end position="621"/>
    </location>
</feature>
<dbReference type="SUPFAM" id="SSF48403">
    <property type="entry name" value="Ankyrin repeat"/>
    <property type="match status" value="5"/>
</dbReference>
<evidence type="ECO:0000259" key="5">
    <source>
        <dbReference type="Pfam" id="PF24883"/>
    </source>
</evidence>
<dbReference type="InterPro" id="IPR036770">
    <property type="entry name" value="Ankyrin_rpt-contain_sf"/>
</dbReference>
<evidence type="ECO:0000256" key="2">
    <source>
        <dbReference type="ARBA" id="ARBA00023043"/>
    </source>
</evidence>
<proteinExistence type="predicted"/>
<dbReference type="InterPro" id="IPR002110">
    <property type="entry name" value="Ankyrin_rpt"/>
</dbReference>
<dbReference type="Pfam" id="PF12796">
    <property type="entry name" value="Ank_2"/>
    <property type="match status" value="3"/>
</dbReference>
<evidence type="ECO:0000313" key="6">
    <source>
        <dbReference type="EMBL" id="KAJ4261628.1"/>
    </source>
</evidence>
<feature type="repeat" description="ANK" evidence="3">
    <location>
        <begin position="977"/>
        <end position="1012"/>
    </location>
</feature>
<dbReference type="Pfam" id="PF13637">
    <property type="entry name" value="Ank_4"/>
    <property type="match status" value="1"/>
</dbReference>
<dbReference type="Pfam" id="PF00023">
    <property type="entry name" value="Ank"/>
    <property type="match status" value="1"/>
</dbReference>
<feature type="repeat" description="ANK" evidence="3">
    <location>
        <begin position="1252"/>
        <end position="1284"/>
    </location>
</feature>
<dbReference type="SUPFAM" id="SSF52540">
    <property type="entry name" value="P-loop containing nucleoside triphosphate hydrolases"/>
    <property type="match status" value="1"/>
</dbReference>
<keyword evidence="1" id="KW-0677">Repeat</keyword>
<name>A0A9W8S0Z2_9HYPO</name>
<evidence type="ECO:0008006" key="8">
    <source>
        <dbReference type="Google" id="ProtNLM"/>
    </source>
</evidence>
<comment type="caution">
    <text evidence="6">The sequence shown here is derived from an EMBL/GenBank/DDBJ whole genome shotgun (WGS) entry which is preliminary data.</text>
</comment>
<accession>A0A9W8S0Z2</accession>
<evidence type="ECO:0000256" key="3">
    <source>
        <dbReference type="PROSITE-ProRule" id="PRU00023"/>
    </source>
</evidence>
<protein>
    <recommendedName>
        <fullName evidence="8">NACHT domain-containing protein</fullName>
    </recommendedName>
</protein>
<evidence type="ECO:0000313" key="7">
    <source>
        <dbReference type="Proteomes" id="UP001152049"/>
    </source>
</evidence>
<dbReference type="InterPro" id="IPR027417">
    <property type="entry name" value="P-loop_NTPase"/>
</dbReference>
<dbReference type="InterPro" id="IPR051165">
    <property type="entry name" value="Multifunctional_ANK_Repeat"/>
</dbReference>
<evidence type="ECO:0000256" key="1">
    <source>
        <dbReference type="ARBA" id="ARBA00022737"/>
    </source>
</evidence>
<dbReference type="Gene3D" id="1.25.40.20">
    <property type="entry name" value="Ankyrin repeat-containing domain"/>
    <property type="match status" value="7"/>
</dbReference>
<dbReference type="Gene3D" id="3.40.50.300">
    <property type="entry name" value="P-loop containing nucleotide triphosphate hydrolases"/>
    <property type="match status" value="1"/>
</dbReference>
<dbReference type="PANTHER" id="PTHR24123">
    <property type="entry name" value="ANKYRIN REPEAT-CONTAINING"/>
    <property type="match status" value="1"/>
</dbReference>
<dbReference type="PROSITE" id="PS50088">
    <property type="entry name" value="ANK_REPEAT"/>
    <property type="match status" value="6"/>
</dbReference>
<dbReference type="InterPro" id="IPR054471">
    <property type="entry name" value="GPIID_WHD"/>
</dbReference>
<gene>
    <name evidence="6" type="ORF">NW762_007061</name>
</gene>
<feature type="domain" description="GPI inositol-deacylase winged helix" evidence="4">
    <location>
        <begin position="342"/>
        <end position="414"/>
    </location>
</feature>
<dbReference type="OrthoDB" id="21416at2759"/>
<feature type="domain" description="Nephrocystin 3-like N-terminal" evidence="5">
    <location>
        <begin position="70"/>
        <end position="229"/>
    </location>
</feature>
<dbReference type="PROSITE" id="PS50297">
    <property type="entry name" value="ANK_REP_REGION"/>
    <property type="match status" value="5"/>
</dbReference>
<feature type="repeat" description="ANK" evidence="3">
    <location>
        <begin position="622"/>
        <end position="654"/>
    </location>
</feature>
<dbReference type="Pfam" id="PF24883">
    <property type="entry name" value="NPHP3_N"/>
    <property type="match status" value="1"/>
</dbReference>
<feature type="repeat" description="ANK" evidence="3">
    <location>
        <begin position="1590"/>
        <end position="1626"/>
    </location>
</feature>
<dbReference type="SMART" id="SM00248">
    <property type="entry name" value="ANK"/>
    <property type="match status" value="23"/>
</dbReference>
<dbReference type="PANTHER" id="PTHR24123:SF33">
    <property type="entry name" value="PROTEIN HOS4"/>
    <property type="match status" value="1"/>
</dbReference>
<dbReference type="EMBL" id="JAOQAZ010000012">
    <property type="protein sequence ID" value="KAJ4261628.1"/>
    <property type="molecule type" value="Genomic_DNA"/>
</dbReference>
<dbReference type="InterPro" id="IPR056884">
    <property type="entry name" value="NPHP3-like_N"/>
</dbReference>
<keyword evidence="2 3" id="KW-0040">ANK repeat</keyword>
<dbReference type="Pfam" id="PF22939">
    <property type="entry name" value="WHD_GPIID"/>
    <property type="match status" value="1"/>
</dbReference>
<feature type="repeat" description="ANK" evidence="3">
    <location>
        <begin position="725"/>
        <end position="757"/>
    </location>
</feature>
<evidence type="ECO:0000259" key="4">
    <source>
        <dbReference type="Pfam" id="PF22939"/>
    </source>
</evidence>
<dbReference type="Proteomes" id="UP001152049">
    <property type="component" value="Unassembled WGS sequence"/>
</dbReference>
<reference evidence="6" key="1">
    <citation type="submission" date="2022-09" db="EMBL/GenBank/DDBJ databases">
        <title>Fusarium specimens isolated from Avocado Roots.</title>
        <authorList>
            <person name="Stajich J."/>
            <person name="Roper C."/>
            <person name="Heimlech-Rivalta G."/>
        </authorList>
    </citation>
    <scope>NUCLEOTIDE SEQUENCE</scope>
    <source>
        <strain evidence="6">CF00136</strain>
    </source>
</reference>
<keyword evidence="7" id="KW-1185">Reference proteome</keyword>